<dbReference type="SUPFAM" id="SSF54637">
    <property type="entry name" value="Thioesterase/thiol ester dehydrase-isomerase"/>
    <property type="match status" value="1"/>
</dbReference>
<protein>
    <submittedName>
        <fullName evidence="3">Thioesterase family protein</fullName>
        <ecNumber evidence="3">3.1.2.-</ecNumber>
    </submittedName>
</protein>
<evidence type="ECO:0000313" key="3">
    <source>
        <dbReference type="EMBL" id="MDN3712848.1"/>
    </source>
</evidence>
<dbReference type="EC" id="3.1.2.-" evidence="3"/>
<dbReference type="PANTHER" id="PTHR31793">
    <property type="entry name" value="4-HYDROXYBENZOYL-COA THIOESTERASE FAMILY MEMBER"/>
    <property type="match status" value="1"/>
</dbReference>
<evidence type="ECO:0000313" key="4">
    <source>
        <dbReference type="Proteomes" id="UP001243846"/>
    </source>
</evidence>
<evidence type="ECO:0000256" key="1">
    <source>
        <dbReference type="ARBA" id="ARBA00005953"/>
    </source>
</evidence>
<comment type="similarity">
    <text evidence="1">Belongs to the 4-hydroxybenzoyl-CoA thioesterase family.</text>
</comment>
<reference evidence="4" key="1">
    <citation type="journal article" date="2019" name="Int. J. Syst. Evol. Microbiol.">
        <title>The Global Catalogue of Microorganisms (GCM) 10K type strain sequencing project: providing services to taxonomists for standard genome sequencing and annotation.</title>
        <authorList>
            <consortium name="The Broad Institute Genomics Platform"/>
            <consortium name="The Broad Institute Genome Sequencing Center for Infectious Disease"/>
            <person name="Wu L."/>
            <person name="Ma J."/>
        </authorList>
    </citation>
    <scope>NUCLEOTIDE SEQUENCE [LARGE SCALE GENOMIC DNA]</scope>
    <source>
        <strain evidence="4">CECT 8482</strain>
    </source>
</reference>
<dbReference type="PANTHER" id="PTHR31793:SF27">
    <property type="entry name" value="NOVEL THIOESTERASE SUPERFAMILY DOMAIN AND SAPOSIN A-TYPE DOMAIN CONTAINING PROTEIN (0610012H03RIK)"/>
    <property type="match status" value="1"/>
</dbReference>
<gene>
    <name evidence="3" type="ORF">QWZ10_15735</name>
</gene>
<dbReference type="CDD" id="cd00586">
    <property type="entry name" value="4HBT"/>
    <property type="match status" value="1"/>
</dbReference>
<dbReference type="InterPro" id="IPR050563">
    <property type="entry name" value="4-hydroxybenzoyl-CoA_TE"/>
</dbReference>
<accession>A0ABT8D7U5</accession>
<dbReference type="Pfam" id="PF13279">
    <property type="entry name" value="4HBT_2"/>
    <property type="match status" value="1"/>
</dbReference>
<dbReference type="GO" id="GO:0016787">
    <property type="term" value="F:hydrolase activity"/>
    <property type="evidence" value="ECO:0007669"/>
    <property type="project" value="UniProtKB-KW"/>
</dbReference>
<evidence type="ECO:0000256" key="2">
    <source>
        <dbReference type="ARBA" id="ARBA00022801"/>
    </source>
</evidence>
<name>A0ABT8D7U5_9RHOB</name>
<dbReference type="Proteomes" id="UP001243846">
    <property type="component" value="Unassembled WGS sequence"/>
</dbReference>
<dbReference type="InterPro" id="IPR029069">
    <property type="entry name" value="HotDog_dom_sf"/>
</dbReference>
<keyword evidence="4" id="KW-1185">Reference proteome</keyword>
<sequence length="122" mass="13463">MYNVAYFELFDNAMNNWLMARGMLAQNGPEPIPVVAEASCSYLREVSYPDIVEIGMRVTHMGNSSFKLTLGMFRAGEDLAAAQADFTMVFVAPDTHKPRPAPPHYRAELAKLVIPEDSTAAP</sequence>
<dbReference type="EMBL" id="JAUFRC010000001">
    <property type="protein sequence ID" value="MDN3712848.1"/>
    <property type="molecule type" value="Genomic_DNA"/>
</dbReference>
<proteinExistence type="inferred from homology"/>
<comment type="caution">
    <text evidence="3">The sequence shown here is derived from an EMBL/GenBank/DDBJ whole genome shotgun (WGS) entry which is preliminary data.</text>
</comment>
<keyword evidence="2 3" id="KW-0378">Hydrolase</keyword>
<dbReference type="Gene3D" id="3.10.129.10">
    <property type="entry name" value="Hotdog Thioesterase"/>
    <property type="match status" value="1"/>
</dbReference>
<organism evidence="3 4">
    <name type="scientific">Paracoccus cavernae</name>
    <dbReference type="NCBI Taxonomy" id="1571207"/>
    <lineage>
        <taxon>Bacteria</taxon>
        <taxon>Pseudomonadati</taxon>
        <taxon>Pseudomonadota</taxon>
        <taxon>Alphaproteobacteria</taxon>
        <taxon>Rhodobacterales</taxon>
        <taxon>Paracoccaceae</taxon>
        <taxon>Paracoccus</taxon>
    </lineage>
</organism>